<protein>
    <submittedName>
        <fullName evidence="1">Uncharacterized protein</fullName>
    </submittedName>
</protein>
<dbReference type="OrthoDB" id="574630at2"/>
<keyword evidence="2" id="KW-1185">Reference proteome</keyword>
<reference evidence="1 2" key="1">
    <citation type="submission" date="2019-08" db="EMBL/GenBank/DDBJ databases">
        <title>Deep-cultivation of Planctomycetes and their phenomic and genomic characterization uncovers novel biology.</title>
        <authorList>
            <person name="Wiegand S."/>
            <person name="Jogler M."/>
            <person name="Boedeker C."/>
            <person name="Pinto D."/>
            <person name="Vollmers J."/>
            <person name="Rivas-Marin E."/>
            <person name="Kohn T."/>
            <person name="Peeters S.H."/>
            <person name="Heuer A."/>
            <person name="Rast P."/>
            <person name="Oberbeckmann S."/>
            <person name="Bunk B."/>
            <person name="Jeske O."/>
            <person name="Meyerdierks A."/>
            <person name="Storesund J.E."/>
            <person name="Kallscheuer N."/>
            <person name="Luecker S."/>
            <person name="Lage O.M."/>
            <person name="Pohl T."/>
            <person name="Merkel B.J."/>
            <person name="Hornburger P."/>
            <person name="Mueller R.-W."/>
            <person name="Bruemmer F."/>
            <person name="Labrenz M."/>
            <person name="Spormann A.M."/>
            <person name="Op den Camp H."/>
            <person name="Overmann J."/>
            <person name="Amann R."/>
            <person name="Jetten M.S.M."/>
            <person name="Mascher T."/>
            <person name="Medema M.H."/>
            <person name="Devos D.P."/>
            <person name="Kaster A.-K."/>
            <person name="Ovreas L."/>
            <person name="Rohde M."/>
            <person name="Galperin M.Y."/>
            <person name="Jogler C."/>
        </authorList>
    </citation>
    <scope>NUCLEOTIDE SEQUENCE [LARGE SCALE GENOMIC DNA]</scope>
    <source>
        <strain evidence="1 2">OJF2</strain>
    </source>
</reference>
<dbReference type="AlphaFoldDB" id="A0A5B9W2T0"/>
<name>A0A5B9W2T0_9BACT</name>
<dbReference type="EMBL" id="CP042997">
    <property type="protein sequence ID" value="QEH34365.1"/>
    <property type="molecule type" value="Genomic_DNA"/>
</dbReference>
<evidence type="ECO:0000313" key="1">
    <source>
        <dbReference type="EMBL" id="QEH34365.1"/>
    </source>
</evidence>
<evidence type="ECO:0000313" key="2">
    <source>
        <dbReference type="Proteomes" id="UP000324233"/>
    </source>
</evidence>
<dbReference type="Proteomes" id="UP000324233">
    <property type="component" value="Chromosome"/>
</dbReference>
<accession>A0A5B9W2T0</accession>
<dbReference type="KEGG" id="agv:OJF2_29020"/>
<gene>
    <name evidence="1" type="ORF">OJF2_29020</name>
</gene>
<organism evidence="1 2">
    <name type="scientific">Aquisphaera giovannonii</name>
    <dbReference type="NCBI Taxonomy" id="406548"/>
    <lineage>
        <taxon>Bacteria</taxon>
        <taxon>Pseudomonadati</taxon>
        <taxon>Planctomycetota</taxon>
        <taxon>Planctomycetia</taxon>
        <taxon>Isosphaerales</taxon>
        <taxon>Isosphaeraceae</taxon>
        <taxon>Aquisphaera</taxon>
    </lineage>
</organism>
<dbReference type="RefSeq" id="WP_148594298.1">
    <property type="nucleotide sequence ID" value="NZ_CP042997.1"/>
</dbReference>
<sequence>MPTSISIEERLAAVEAAVQDIRRRIRDDSTSLHDEARVETTAHVEKTPAAAHWIDRFTGAFEDEPAFAQVVAYGRAFRESDRPGEDDPE</sequence>
<proteinExistence type="predicted"/>